<dbReference type="CDD" id="cd16343">
    <property type="entry name" value="LMWPTP"/>
    <property type="match status" value="1"/>
</dbReference>
<dbReference type="Proteomes" id="UP000193067">
    <property type="component" value="Unassembled WGS sequence"/>
</dbReference>
<dbReference type="InterPro" id="IPR017867">
    <property type="entry name" value="Tyr_phospatase_low_mol_wt"/>
</dbReference>
<dbReference type="STRING" id="1353009.A0A1Y2IR50"/>
<dbReference type="GO" id="GO:0005737">
    <property type="term" value="C:cytoplasm"/>
    <property type="evidence" value="ECO:0007669"/>
    <property type="project" value="UniProtKB-SubCell"/>
</dbReference>
<dbReference type="PANTHER" id="PTHR11717">
    <property type="entry name" value="LOW MOLECULAR WEIGHT PROTEIN TYROSINE PHOSPHATASE"/>
    <property type="match status" value="1"/>
</dbReference>
<feature type="active site" evidence="7">
    <location>
        <position position="18"/>
    </location>
</feature>
<name>A0A1Y2IR50_TRAC3</name>
<evidence type="ECO:0000256" key="3">
    <source>
        <dbReference type="ARBA" id="ARBA00022490"/>
    </source>
</evidence>
<dbReference type="GO" id="GO:0004725">
    <property type="term" value="F:protein tyrosine phosphatase activity"/>
    <property type="evidence" value="ECO:0007669"/>
    <property type="project" value="UniProtKB-EC"/>
</dbReference>
<dbReference type="InterPro" id="IPR036196">
    <property type="entry name" value="Ptyr_pPase_sf"/>
</dbReference>
<dbReference type="SUPFAM" id="SSF52788">
    <property type="entry name" value="Phosphotyrosine protein phosphatases I"/>
    <property type="match status" value="1"/>
</dbReference>
<evidence type="ECO:0000256" key="4">
    <source>
        <dbReference type="ARBA" id="ARBA00022801"/>
    </source>
</evidence>
<dbReference type="SMART" id="SM00226">
    <property type="entry name" value="LMWPc"/>
    <property type="match status" value="1"/>
</dbReference>
<evidence type="ECO:0000256" key="6">
    <source>
        <dbReference type="ARBA" id="ARBA00051722"/>
    </source>
</evidence>
<feature type="active site" description="Nucleophile" evidence="7">
    <location>
        <position position="12"/>
    </location>
</feature>
<evidence type="ECO:0000256" key="2">
    <source>
        <dbReference type="ARBA" id="ARBA00011063"/>
    </source>
</evidence>
<dbReference type="Pfam" id="PF01451">
    <property type="entry name" value="LMWPc"/>
    <property type="match status" value="1"/>
</dbReference>
<evidence type="ECO:0000256" key="1">
    <source>
        <dbReference type="ARBA" id="ARBA00004496"/>
    </source>
</evidence>
<dbReference type="EMBL" id="KZ084100">
    <property type="protein sequence ID" value="OSD03557.1"/>
    <property type="molecule type" value="Genomic_DNA"/>
</dbReference>
<dbReference type="InterPro" id="IPR023485">
    <property type="entry name" value="Ptyr_pPase"/>
</dbReference>
<dbReference type="PRINTS" id="PR00719">
    <property type="entry name" value="LMWPTPASE"/>
</dbReference>
<reference evidence="9 10" key="1">
    <citation type="journal article" date="2015" name="Biotechnol. Biofuels">
        <title>Enhanced degradation of softwood versus hardwood by the white-rot fungus Pycnoporus coccineus.</title>
        <authorList>
            <person name="Couturier M."/>
            <person name="Navarro D."/>
            <person name="Chevret D."/>
            <person name="Henrissat B."/>
            <person name="Piumi F."/>
            <person name="Ruiz-Duenas F.J."/>
            <person name="Martinez A.T."/>
            <person name="Grigoriev I.V."/>
            <person name="Riley R."/>
            <person name="Lipzen A."/>
            <person name="Berrin J.G."/>
            <person name="Master E.R."/>
            <person name="Rosso M.N."/>
        </authorList>
    </citation>
    <scope>NUCLEOTIDE SEQUENCE [LARGE SCALE GENOMIC DNA]</scope>
    <source>
        <strain evidence="9 10">BRFM310</strain>
    </source>
</reference>
<feature type="domain" description="Phosphotyrosine protein phosphatase I" evidence="8">
    <location>
        <begin position="6"/>
        <end position="158"/>
    </location>
</feature>
<evidence type="ECO:0000256" key="5">
    <source>
        <dbReference type="ARBA" id="ARBA00022912"/>
    </source>
</evidence>
<keyword evidence="4" id="KW-0378">Hydrolase</keyword>
<comment type="subcellular location">
    <subcellularLocation>
        <location evidence="1">Cytoplasm</location>
    </subcellularLocation>
</comment>
<protein>
    <submittedName>
        <fullName evidence="9">Phosphotyrosine protein phosphatases I</fullName>
    </submittedName>
</protein>
<accession>A0A1Y2IR50</accession>
<dbReference type="OrthoDB" id="3388at2759"/>
<comment type="similarity">
    <text evidence="2">Belongs to the low molecular weight phosphotyrosine protein phosphatase family.</text>
</comment>
<keyword evidence="10" id="KW-1185">Reference proteome</keyword>
<keyword evidence="5" id="KW-0904">Protein phosphatase</keyword>
<evidence type="ECO:0000256" key="7">
    <source>
        <dbReference type="PIRSR" id="PIRSR617867-1"/>
    </source>
</evidence>
<organism evidence="9 10">
    <name type="scientific">Trametes coccinea (strain BRFM310)</name>
    <name type="common">Pycnoporus coccineus</name>
    <dbReference type="NCBI Taxonomy" id="1353009"/>
    <lineage>
        <taxon>Eukaryota</taxon>
        <taxon>Fungi</taxon>
        <taxon>Dikarya</taxon>
        <taxon>Basidiomycota</taxon>
        <taxon>Agaricomycotina</taxon>
        <taxon>Agaricomycetes</taxon>
        <taxon>Polyporales</taxon>
        <taxon>Polyporaceae</taxon>
        <taxon>Trametes</taxon>
    </lineage>
</organism>
<evidence type="ECO:0000259" key="8">
    <source>
        <dbReference type="SMART" id="SM00226"/>
    </source>
</evidence>
<dbReference type="AlphaFoldDB" id="A0A1Y2IR50"/>
<evidence type="ECO:0000313" key="9">
    <source>
        <dbReference type="EMBL" id="OSD03557.1"/>
    </source>
</evidence>
<feature type="non-terminal residue" evidence="9">
    <location>
        <position position="1"/>
    </location>
</feature>
<dbReference type="FunFam" id="3.40.50.2300:FF:000105">
    <property type="entry name" value="Low molecular weight phosphotyrosine protein"/>
    <property type="match status" value="1"/>
</dbReference>
<comment type="catalytic activity">
    <reaction evidence="6">
        <text>O-phospho-L-tyrosyl-[protein] + H2O = L-tyrosyl-[protein] + phosphate</text>
        <dbReference type="Rhea" id="RHEA:10684"/>
        <dbReference type="Rhea" id="RHEA-COMP:10136"/>
        <dbReference type="Rhea" id="RHEA-COMP:20101"/>
        <dbReference type="ChEBI" id="CHEBI:15377"/>
        <dbReference type="ChEBI" id="CHEBI:43474"/>
        <dbReference type="ChEBI" id="CHEBI:46858"/>
        <dbReference type="ChEBI" id="CHEBI:61978"/>
        <dbReference type="EC" id="3.1.3.48"/>
    </reaction>
</comment>
<gene>
    <name evidence="9" type="ORF">PYCCODRAFT_1476949</name>
</gene>
<proteinExistence type="inferred from homology"/>
<sequence length="168" mass="18776">MSESKPSVLVVCLGNICRSPIGEAVLKHVAKERGLDLTVDSAGTSNYHIGEDPDDRSVAICRKFKVPIKHSARQVQADDFRKFTHILAADEANLRNLNRVKPRDATAEVRLWGSYLDNEPIADPYYGGMASIWFYSCKKDFEEVYHQCVKLSNAFLDEVVGKSTQGVE</sequence>
<evidence type="ECO:0000313" key="10">
    <source>
        <dbReference type="Proteomes" id="UP000193067"/>
    </source>
</evidence>
<dbReference type="Gene3D" id="3.40.50.2300">
    <property type="match status" value="1"/>
</dbReference>
<keyword evidence="3" id="KW-0963">Cytoplasm</keyword>
<dbReference type="PANTHER" id="PTHR11717:SF7">
    <property type="entry name" value="LOW MOLECULAR WEIGHT PHOSPHOTYROSINE PROTEIN PHOSPHATASE"/>
    <property type="match status" value="1"/>
</dbReference>
<dbReference type="InterPro" id="IPR050438">
    <property type="entry name" value="LMW_PTPase"/>
</dbReference>
<feature type="active site" description="Proton donor" evidence="7">
    <location>
        <position position="123"/>
    </location>
</feature>